<feature type="compositionally biased region" description="Pro residues" evidence="1">
    <location>
        <begin position="105"/>
        <end position="118"/>
    </location>
</feature>
<accession>L1IB50</accession>
<keyword evidence="4" id="KW-1185">Reference proteome</keyword>
<evidence type="ECO:0000313" key="4">
    <source>
        <dbReference type="Proteomes" id="UP000011087"/>
    </source>
</evidence>
<evidence type="ECO:0000256" key="1">
    <source>
        <dbReference type="SAM" id="MobiDB-lite"/>
    </source>
</evidence>
<dbReference type="HOGENOM" id="CLU_2008288_0_0_1"/>
<reference evidence="2 4" key="1">
    <citation type="journal article" date="2012" name="Nature">
        <title>Algal genomes reveal evolutionary mosaicism and the fate of nucleomorphs.</title>
        <authorList>
            <consortium name="DOE Joint Genome Institute"/>
            <person name="Curtis B.A."/>
            <person name="Tanifuji G."/>
            <person name="Burki F."/>
            <person name="Gruber A."/>
            <person name="Irimia M."/>
            <person name="Maruyama S."/>
            <person name="Arias M.C."/>
            <person name="Ball S.G."/>
            <person name="Gile G.H."/>
            <person name="Hirakawa Y."/>
            <person name="Hopkins J.F."/>
            <person name="Kuo A."/>
            <person name="Rensing S.A."/>
            <person name="Schmutz J."/>
            <person name="Symeonidi A."/>
            <person name="Elias M."/>
            <person name="Eveleigh R.J."/>
            <person name="Herman E.K."/>
            <person name="Klute M.J."/>
            <person name="Nakayama T."/>
            <person name="Obornik M."/>
            <person name="Reyes-Prieto A."/>
            <person name="Armbrust E.V."/>
            <person name="Aves S.J."/>
            <person name="Beiko R.G."/>
            <person name="Coutinho P."/>
            <person name="Dacks J.B."/>
            <person name="Durnford D.G."/>
            <person name="Fast N.M."/>
            <person name="Green B.R."/>
            <person name="Grisdale C.J."/>
            <person name="Hempel F."/>
            <person name="Henrissat B."/>
            <person name="Hoppner M.P."/>
            <person name="Ishida K."/>
            <person name="Kim E."/>
            <person name="Koreny L."/>
            <person name="Kroth P.G."/>
            <person name="Liu Y."/>
            <person name="Malik S.B."/>
            <person name="Maier U.G."/>
            <person name="McRose D."/>
            <person name="Mock T."/>
            <person name="Neilson J.A."/>
            <person name="Onodera N.T."/>
            <person name="Poole A.M."/>
            <person name="Pritham E.J."/>
            <person name="Richards T.A."/>
            <person name="Rocap G."/>
            <person name="Roy S.W."/>
            <person name="Sarai C."/>
            <person name="Schaack S."/>
            <person name="Shirato S."/>
            <person name="Slamovits C.H."/>
            <person name="Spencer D.F."/>
            <person name="Suzuki S."/>
            <person name="Worden A.Z."/>
            <person name="Zauner S."/>
            <person name="Barry K."/>
            <person name="Bell C."/>
            <person name="Bharti A.K."/>
            <person name="Crow J.A."/>
            <person name="Grimwood J."/>
            <person name="Kramer R."/>
            <person name="Lindquist E."/>
            <person name="Lucas S."/>
            <person name="Salamov A."/>
            <person name="McFadden G.I."/>
            <person name="Lane C.E."/>
            <person name="Keeling P.J."/>
            <person name="Gray M.W."/>
            <person name="Grigoriev I.V."/>
            <person name="Archibald J.M."/>
        </authorList>
    </citation>
    <scope>NUCLEOTIDE SEQUENCE</scope>
    <source>
        <strain evidence="2 4">CCMP2712</strain>
    </source>
</reference>
<dbReference type="EnsemblProtists" id="EKX33491">
    <property type="protein sequence ID" value="EKX33491"/>
    <property type="gene ID" value="GUITHDRAFT_156029"/>
</dbReference>
<gene>
    <name evidence="2" type="ORF">GUITHDRAFT_156029</name>
</gene>
<evidence type="ECO:0000313" key="2">
    <source>
        <dbReference type="EMBL" id="EKX33491.1"/>
    </source>
</evidence>
<dbReference type="AlphaFoldDB" id="L1IB50"/>
<dbReference type="CDD" id="cd17039">
    <property type="entry name" value="Ubl_ubiquitin_like"/>
    <property type="match status" value="1"/>
</dbReference>
<proteinExistence type="predicted"/>
<dbReference type="Proteomes" id="UP000011087">
    <property type="component" value="Unassembled WGS sequence"/>
</dbReference>
<feature type="region of interest" description="Disordered" evidence="1">
    <location>
        <begin position="76"/>
        <end position="124"/>
    </location>
</feature>
<dbReference type="EMBL" id="JH993140">
    <property type="protein sequence ID" value="EKX33491.1"/>
    <property type="molecule type" value="Genomic_DNA"/>
</dbReference>
<sequence length="124" mass="13903">MLHLHLKPDATIKALKFAIEDQEGWSRDCMSIRTVGGTILEDDQKLQALGFCDEGSHDALLLFRTDLTEELSGIRESQQSMMMRERREGSKTITIDSQAPSSAPHHPPIPQPPRPFSPPAVLHY</sequence>
<dbReference type="SUPFAM" id="SSF54236">
    <property type="entry name" value="Ubiquitin-like"/>
    <property type="match status" value="1"/>
</dbReference>
<reference evidence="4" key="2">
    <citation type="submission" date="2012-11" db="EMBL/GenBank/DDBJ databases">
        <authorList>
            <person name="Kuo A."/>
            <person name="Curtis B.A."/>
            <person name="Tanifuji G."/>
            <person name="Burki F."/>
            <person name="Gruber A."/>
            <person name="Irimia M."/>
            <person name="Maruyama S."/>
            <person name="Arias M.C."/>
            <person name="Ball S.G."/>
            <person name="Gile G.H."/>
            <person name="Hirakawa Y."/>
            <person name="Hopkins J.F."/>
            <person name="Rensing S.A."/>
            <person name="Schmutz J."/>
            <person name="Symeonidi A."/>
            <person name="Elias M."/>
            <person name="Eveleigh R.J."/>
            <person name="Herman E.K."/>
            <person name="Klute M.J."/>
            <person name="Nakayama T."/>
            <person name="Obornik M."/>
            <person name="Reyes-Prieto A."/>
            <person name="Armbrust E.V."/>
            <person name="Aves S.J."/>
            <person name="Beiko R.G."/>
            <person name="Coutinho P."/>
            <person name="Dacks J.B."/>
            <person name="Durnford D.G."/>
            <person name="Fast N.M."/>
            <person name="Green B.R."/>
            <person name="Grisdale C."/>
            <person name="Hempe F."/>
            <person name="Henrissat B."/>
            <person name="Hoppner M.P."/>
            <person name="Ishida K.-I."/>
            <person name="Kim E."/>
            <person name="Koreny L."/>
            <person name="Kroth P.G."/>
            <person name="Liu Y."/>
            <person name="Malik S.-B."/>
            <person name="Maier U.G."/>
            <person name="McRose D."/>
            <person name="Mock T."/>
            <person name="Neilson J.A."/>
            <person name="Onodera N.T."/>
            <person name="Poole A.M."/>
            <person name="Pritham E.J."/>
            <person name="Richards T.A."/>
            <person name="Rocap G."/>
            <person name="Roy S.W."/>
            <person name="Sarai C."/>
            <person name="Schaack S."/>
            <person name="Shirato S."/>
            <person name="Slamovits C.H."/>
            <person name="Spencer D.F."/>
            <person name="Suzuki S."/>
            <person name="Worden A.Z."/>
            <person name="Zauner S."/>
            <person name="Barry K."/>
            <person name="Bell C."/>
            <person name="Bharti A.K."/>
            <person name="Crow J.A."/>
            <person name="Grimwood J."/>
            <person name="Kramer R."/>
            <person name="Lindquist E."/>
            <person name="Lucas S."/>
            <person name="Salamov A."/>
            <person name="McFadden G.I."/>
            <person name="Lane C.E."/>
            <person name="Keeling P.J."/>
            <person name="Gray M.W."/>
            <person name="Grigoriev I.V."/>
            <person name="Archibald J.M."/>
        </authorList>
    </citation>
    <scope>NUCLEOTIDE SEQUENCE</scope>
    <source>
        <strain evidence="4">CCMP2712</strain>
    </source>
</reference>
<organism evidence="2">
    <name type="scientific">Guillardia theta (strain CCMP2712)</name>
    <name type="common">Cryptophyte</name>
    <dbReference type="NCBI Taxonomy" id="905079"/>
    <lineage>
        <taxon>Eukaryota</taxon>
        <taxon>Cryptophyceae</taxon>
        <taxon>Pyrenomonadales</taxon>
        <taxon>Geminigeraceae</taxon>
        <taxon>Guillardia</taxon>
    </lineage>
</organism>
<name>L1IB50_GUITC</name>
<reference evidence="3" key="3">
    <citation type="submission" date="2016-03" db="UniProtKB">
        <authorList>
            <consortium name="EnsemblProtists"/>
        </authorList>
    </citation>
    <scope>IDENTIFICATION</scope>
</reference>
<evidence type="ECO:0008006" key="5">
    <source>
        <dbReference type="Google" id="ProtNLM"/>
    </source>
</evidence>
<dbReference type="GeneID" id="17290212"/>
<dbReference type="PaxDb" id="55529-EKX33491"/>
<protein>
    <recommendedName>
        <fullName evidence="5">Ubiquitin-like domain-containing protein</fullName>
    </recommendedName>
</protein>
<dbReference type="KEGG" id="gtt:GUITHDRAFT_156029"/>
<dbReference type="Gene3D" id="3.10.20.90">
    <property type="entry name" value="Phosphatidylinositol 3-kinase Catalytic Subunit, Chain A, domain 1"/>
    <property type="match status" value="1"/>
</dbReference>
<dbReference type="InterPro" id="IPR029071">
    <property type="entry name" value="Ubiquitin-like_domsf"/>
</dbReference>
<dbReference type="RefSeq" id="XP_005820471.1">
    <property type="nucleotide sequence ID" value="XM_005820414.1"/>
</dbReference>
<evidence type="ECO:0000313" key="3">
    <source>
        <dbReference type="EnsemblProtists" id="EKX33491"/>
    </source>
</evidence>